<dbReference type="EMBL" id="RBJC01000006">
    <property type="protein sequence ID" value="RKR71935.1"/>
    <property type="molecule type" value="Genomic_DNA"/>
</dbReference>
<dbReference type="InterPro" id="IPR050793">
    <property type="entry name" value="CMP-NeuNAc_synthase"/>
</dbReference>
<dbReference type="OrthoDB" id="9805604at2"/>
<dbReference type="AlphaFoldDB" id="A0A420XGH3"/>
<dbReference type="SUPFAM" id="SSF53448">
    <property type="entry name" value="Nucleotide-diphospho-sugar transferases"/>
    <property type="match status" value="1"/>
</dbReference>
<evidence type="ECO:0000313" key="3">
    <source>
        <dbReference type="Proteomes" id="UP000280099"/>
    </source>
</evidence>
<dbReference type="PANTHER" id="PTHR21485">
    <property type="entry name" value="HAD SUPERFAMILY MEMBERS CMAS AND KDSC"/>
    <property type="match status" value="1"/>
</dbReference>
<keyword evidence="3" id="KW-1185">Reference proteome</keyword>
<reference evidence="2 3" key="1">
    <citation type="submission" date="2018-10" db="EMBL/GenBank/DDBJ databases">
        <title>Genomic Encyclopedia of Type Strains, Phase IV (KMG-IV): sequencing the most valuable type-strain genomes for metagenomic binning, comparative biology and taxonomic classification.</title>
        <authorList>
            <person name="Goeker M."/>
        </authorList>
    </citation>
    <scope>NUCLEOTIDE SEQUENCE [LARGE SCALE GENOMIC DNA]</scope>
    <source>
        <strain evidence="2 3">DSM 23800</strain>
    </source>
</reference>
<organism evidence="2 3">
    <name type="scientific">Otariodibacter oris</name>
    <dbReference type="NCBI Taxonomy" id="1032623"/>
    <lineage>
        <taxon>Bacteria</taxon>
        <taxon>Pseudomonadati</taxon>
        <taxon>Pseudomonadota</taxon>
        <taxon>Gammaproteobacteria</taxon>
        <taxon>Pasteurellales</taxon>
        <taxon>Pasteurellaceae</taxon>
        <taxon>Otariodibacter</taxon>
    </lineage>
</organism>
<sequence>MKRIAIIPAREGSRGIKDKNLRSVSGISLVGRAVIAAKESGCFDEIIVTSDGKKILEEAENFGATPLLRPVELSQSDTKTIDAVVHCITTLNIKDGISTLLQPTSPLRTSSDIVSAMDLYNEGLFKSVISACECEHHPYKSFSIDGNRIVPVNQLNDFEKPRQELPKMFRANGAIYINDIKSLLDIGSFFIPDVKFYLMSSHRSIDIDNELDLQLAEQLVKGNE</sequence>
<comment type="caution">
    <text evidence="2">The sequence shown here is derived from an EMBL/GenBank/DDBJ whole genome shotgun (WGS) entry which is preliminary data.</text>
</comment>
<dbReference type="GO" id="GO:0008781">
    <property type="term" value="F:N-acylneuraminate cytidylyltransferase activity"/>
    <property type="evidence" value="ECO:0007669"/>
    <property type="project" value="TreeGrafter"/>
</dbReference>
<proteinExistence type="predicted"/>
<dbReference type="InterPro" id="IPR003329">
    <property type="entry name" value="Cytidylyl_trans"/>
</dbReference>
<dbReference type="RefSeq" id="WP_121123212.1">
    <property type="nucleotide sequence ID" value="NZ_CP016604.1"/>
</dbReference>
<protein>
    <submittedName>
        <fullName evidence="2">N-acylneuraminate cytidylyltransferase</fullName>
    </submittedName>
</protein>
<keyword evidence="2" id="KW-0808">Transferase</keyword>
<dbReference type="Gene3D" id="3.90.550.10">
    <property type="entry name" value="Spore Coat Polysaccharide Biosynthesis Protein SpsA, Chain A"/>
    <property type="match status" value="1"/>
</dbReference>
<dbReference type="InterPro" id="IPR029044">
    <property type="entry name" value="Nucleotide-diphossugar_trans"/>
</dbReference>
<name>A0A420XGH3_9PAST</name>
<dbReference type="CDD" id="cd02513">
    <property type="entry name" value="CMP-NeuAc_Synthase"/>
    <property type="match status" value="1"/>
</dbReference>
<evidence type="ECO:0000256" key="1">
    <source>
        <dbReference type="ARBA" id="ARBA00022490"/>
    </source>
</evidence>
<accession>A0A420XGH3</accession>
<gene>
    <name evidence="2" type="ORF">DES31_1288</name>
</gene>
<keyword evidence="2" id="KW-0548">Nucleotidyltransferase</keyword>
<dbReference type="Proteomes" id="UP000280099">
    <property type="component" value="Unassembled WGS sequence"/>
</dbReference>
<dbReference type="Pfam" id="PF02348">
    <property type="entry name" value="CTP_transf_3"/>
    <property type="match status" value="1"/>
</dbReference>
<keyword evidence="1" id="KW-0963">Cytoplasm</keyword>
<evidence type="ECO:0000313" key="2">
    <source>
        <dbReference type="EMBL" id="RKR71935.1"/>
    </source>
</evidence>
<dbReference type="PANTHER" id="PTHR21485:SF6">
    <property type="entry name" value="N-ACYLNEURAMINATE CYTIDYLYLTRANSFERASE-RELATED"/>
    <property type="match status" value="1"/>
</dbReference>